<dbReference type="EMBL" id="AUZM01000029">
    <property type="protein sequence ID" value="ERT06856.1"/>
    <property type="molecule type" value="Genomic_DNA"/>
</dbReference>
<proteinExistence type="predicted"/>
<organism evidence="3 4">
    <name type="scientific">Lyngbya aestuarii BL J</name>
    <dbReference type="NCBI Taxonomy" id="1348334"/>
    <lineage>
        <taxon>Bacteria</taxon>
        <taxon>Bacillati</taxon>
        <taxon>Cyanobacteriota</taxon>
        <taxon>Cyanophyceae</taxon>
        <taxon>Oscillatoriophycideae</taxon>
        <taxon>Oscillatoriales</taxon>
        <taxon>Microcoleaceae</taxon>
        <taxon>Lyngbya</taxon>
    </lineage>
</organism>
<gene>
    <name evidence="3" type="ORF">M595_3187</name>
</gene>
<feature type="domain" description="WH2" evidence="2">
    <location>
        <begin position="32"/>
        <end position="49"/>
    </location>
</feature>
<feature type="transmembrane region" description="Helical" evidence="1">
    <location>
        <begin position="118"/>
        <end position="143"/>
    </location>
</feature>
<sequence length="243" mass="27878">MELKSAVNLPVYNINRGEPMNSFATVMTLLRERQQFLEDIRHGVKLKPKLVNLFISSSVFFGIYGLIIGSSSSFLQAIFSAIKLPALYFLTLIICFPTLYFLNVMFGSKHSFEQYLTLLMTAMAEISVLLLGFAPVTFFFMLSTQDYQFFKLLNVGNFALTGFLGTKLFYDGMQFMSEKDADGQKLRLNILRFWLILYAFVGSQLGWTLRPFFGAPGEPFQLFREQDSNFYMNVIESLSQLFQ</sequence>
<name>U7QKA0_9CYAN</name>
<comment type="caution">
    <text evidence="3">The sequence shown here is derived from an EMBL/GenBank/DDBJ whole genome shotgun (WGS) entry which is preliminary data.</text>
</comment>
<feature type="transmembrane region" description="Helical" evidence="1">
    <location>
        <begin position="191"/>
        <end position="209"/>
    </location>
</feature>
<evidence type="ECO:0000256" key="1">
    <source>
        <dbReference type="SAM" id="Phobius"/>
    </source>
</evidence>
<dbReference type="Proteomes" id="UP000017127">
    <property type="component" value="Unassembled WGS sequence"/>
</dbReference>
<evidence type="ECO:0000313" key="3">
    <source>
        <dbReference type="EMBL" id="ERT06856.1"/>
    </source>
</evidence>
<feature type="transmembrane region" description="Helical" evidence="1">
    <location>
        <begin position="50"/>
        <end position="74"/>
    </location>
</feature>
<feature type="transmembrane region" description="Helical" evidence="1">
    <location>
        <begin position="86"/>
        <end position="106"/>
    </location>
</feature>
<dbReference type="InterPro" id="IPR003124">
    <property type="entry name" value="WH2_dom"/>
</dbReference>
<evidence type="ECO:0000313" key="4">
    <source>
        <dbReference type="Proteomes" id="UP000017127"/>
    </source>
</evidence>
<keyword evidence="1" id="KW-1133">Transmembrane helix</keyword>
<evidence type="ECO:0000259" key="2">
    <source>
        <dbReference type="PROSITE" id="PS51082"/>
    </source>
</evidence>
<feature type="transmembrane region" description="Helical" evidence="1">
    <location>
        <begin position="149"/>
        <end position="170"/>
    </location>
</feature>
<keyword evidence="1" id="KW-0812">Transmembrane</keyword>
<dbReference type="PROSITE" id="PS51082">
    <property type="entry name" value="WH2"/>
    <property type="match status" value="1"/>
</dbReference>
<keyword evidence="1" id="KW-0472">Membrane</keyword>
<dbReference type="GO" id="GO:0003779">
    <property type="term" value="F:actin binding"/>
    <property type="evidence" value="ECO:0007669"/>
    <property type="project" value="InterPro"/>
</dbReference>
<protein>
    <submittedName>
        <fullName evidence="3">Putative membrane protein</fullName>
    </submittedName>
</protein>
<reference evidence="3 4" key="1">
    <citation type="journal article" date="2013" name="Front. Microbiol.">
        <title>Comparative genomic analyses of the cyanobacterium, Lyngbya aestuarii BL J, a powerful hydrogen producer.</title>
        <authorList>
            <person name="Kothari A."/>
            <person name="Vaughn M."/>
            <person name="Garcia-Pichel F."/>
        </authorList>
    </citation>
    <scope>NUCLEOTIDE SEQUENCE [LARGE SCALE GENOMIC DNA]</scope>
    <source>
        <strain evidence="3 4">BL J</strain>
    </source>
</reference>
<dbReference type="AlphaFoldDB" id="U7QKA0"/>
<accession>U7QKA0</accession>
<keyword evidence="4" id="KW-1185">Reference proteome</keyword>